<dbReference type="InterPro" id="IPR006058">
    <property type="entry name" value="2Fe2S_fd_BS"/>
</dbReference>
<gene>
    <name evidence="10" type="primary">petF</name>
    <name evidence="10" type="ORF">B7C42_04521</name>
</gene>
<keyword evidence="6" id="KW-0408">Iron</keyword>
<dbReference type="Pfam" id="PF00111">
    <property type="entry name" value="Fer2"/>
    <property type="match status" value="1"/>
</dbReference>
<dbReference type="Proteomes" id="UP000215506">
    <property type="component" value="Unassembled WGS sequence"/>
</dbReference>
<dbReference type="AlphaFoldDB" id="A0A231H406"/>
<evidence type="ECO:0000313" key="10">
    <source>
        <dbReference type="EMBL" id="OXR43653.1"/>
    </source>
</evidence>
<dbReference type="CDD" id="cd00207">
    <property type="entry name" value="fer2"/>
    <property type="match status" value="1"/>
</dbReference>
<evidence type="ECO:0000259" key="9">
    <source>
        <dbReference type="PROSITE" id="PS51085"/>
    </source>
</evidence>
<keyword evidence="4" id="KW-0479">Metal-binding</keyword>
<dbReference type="PANTHER" id="PTHR43112">
    <property type="entry name" value="FERREDOXIN"/>
    <property type="match status" value="1"/>
</dbReference>
<comment type="cofactor">
    <cofactor evidence="8">
        <name>[2Fe-2S] cluster</name>
        <dbReference type="ChEBI" id="CHEBI:190135"/>
    </cofactor>
</comment>
<evidence type="ECO:0000256" key="1">
    <source>
        <dbReference type="ARBA" id="ARBA00007874"/>
    </source>
</evidence>
<evidence type="ECO:0000256" key="3">
    <source>
        <dbReference type="ARBA" id="ARBA00022714"/>
    </source>
</evidence>
<dbReference type="InterPro" id="IPR036010">
    <property type="entry name" value="2Fe-2S_ferredoxin-like_sf"/>
</dbReference>
<dbReference type="InterPro" id="IPR001041">
    <property type="entry name" value="2Fe-2S_ferredoxin-type"/>
</dbReference>
<evidence type="ECO:0000256" key="5">
    <source>
        <dbReference type="ARBA" id="ARBA00022982"/>
    </source>
</evidence>
<keyword evidence="3" id="KW-0001">2Fe-2S</keyword>
<reference evidence="10 11" key="1">
    <citation type="submission" date="2017-07" db="EMBL/GenBank/DDBJ databases">
        <title>First draft Genome Sequence of Nocardia cerradoensis isolated from human infection.</title>
        <authorList>
            <person name="Carrasco G."/>
        </authorList>
    </citation>
    <scope>NUCLEOTIDE SEQUENCE [LARGE SCALE GENOMIC DNA]</scope>
    <source>
        <strain evidence="10 11">CNM20130759</strain>
    </source>
</reference>
<evidence type="ECO:0000256" key="8">
    <source>
        <dbReference type="ARBA" id="ARBA00034078"/>
    </source>
</evidence>
<evidence type="ECO:0000256" key="4">
    <source>
        <dbReference type="ARBA" id="ARBA00022723"/>
    </source>
</evidence>
<dbReference type="Gene3D" id="3.10.20.30">
    <property type="match status" value="1"/>
</dbReference>
<keyword evidence="2" id="KW-0813">Transport</keyword>
<keyword evidence="7" id="KW-0411">Iron-sulfur</keyword>
<evidence type="ECO:0000256" key="6">
    <source>
        <dbReference type="ARBA" id="ARBA00023004"/>
    </source>
</evidence>
<organism evidence="10 11">
    <name type="scientific">Nocardia cerradoensis</name>
    <dbReference type="NCBI Taxonomy" id="85688"/>
    <lineage>
        <taxon>Bacteria</taxon>
        <taxon>Bacillati</taxon>
        <taxon>Actinomycetota</taxon>
        <taxon>Actinomycetes</taxon>
        <taxon>Mycobacteriales</taxon>
        <taxon>Nocardiaceae</taxon>
        <taxon>Nocardia</taxon>
    </lineage>
</organism>
<dbReference type="SUPFAM" id="SSF54292">
    <property type="entry name" value="2Fe-2S ferredoxin-like"/>
    <property type="match status" value="1"/>
</dbReference>
<proteinExistence type="inferred from homology"/>
<feature type="domain" description="2Fe-2S ferredoxin-type" evidence="9">
    <location>
        <begin position="9"/>
        <end position="100"/>
    </location>
</feature>
<comment type="similarity">
    <text evidence="1">Belongs to the 2Fe2S plant-type ferredoxin family.</text>
</comment>
<dbReference type="PROSITE" id="PS51085">
    <property type="entry name" value="2FE2S_FER_2"/>
    <property type="match status" value="1"/>
</dbReference>
<evidence type="ECO:0000313" key="11">
    <source>
        <dbReference type="Proteomes" id="UP000215506"/>
    </source>
</evidence>
<dbReference type="GO" id="GO:0046872">
    <property type="term" value="F:metal ion binding"/>
    <property type="evidence" value="ECO:0007669"/>
    <property type="project" value="UniProtKB-KW"/>
</dbReference>
<keyword evidence="5" id="KW-0249">Electron transport</keyword>
<evidence type="ECO:0000256" key="2">
    <source>
        <dbReference type="ARBA" id="ARBA00022448"/>
    </source>
</evidence>
<protein>
    <submittedName>
        <fullName evidence="10">Ferredoxin-1</fullName>
    </submittedName>
</protein>
<evidence type="ECO:0000256" key="7">
    <source>
        <dbReference type="ARBA" id="ARBA00023014"/>
    </source>
</evidence>
<comment type="caution">
    <text evidence="10">The sequence shown here is derived from an EMBL/GenBank/DDBJ whole genome shotgun (WGS) entry which is preliminary data.</text>
</comment>
<dbReference type="PROSITE" id="PS00197">
    <property type="entry name" value="2FE2S_FER_1"/>
    <property type="match status" value="1"/>
</dbReference>
<dbReference type="PANTHER" id="PTHR43112:SF3">
    <property type="entry name" value="FERREDOXIN-2, CHLOROPLASTIC"/>
    <property type="match status" value="1"/>
</dbReference>
<sequence length="123" mass="13406">MTDPTPTRPVVRILPAGIELAVEPGETVVDTIRRHGYRTRYSCRRGGCGACKAQLLAGTVHYRNPVAATVLSDSEQVTGACLPCRAIPDQNIVIRLSERDRLRNVLGLLSRSSTAVPREENTP</sequence>
<dbReference type="InterPro" id="IPR012675">
    <property type="entry name" value="Beta-grasp_dom_sf"/>
</dbReference>
<dbReference type="EMBL" id="NGAF01000009">
    <property type="protein sequence ID" value="OXR43653.1"/>
    <property type="molecule type" value="Genomic_DNA"/>
</dbReference>
<name>A0A231H406_9NOCA</name>
<keyword evidence="11" id="KW-1185">Reference proteome</keyword>
<dbReference type="GO" id="GO:0051537">
    <property type="term" value="F:2 iron, 2 sulfur cluster binding"/>
    <property type="evidence" value="ECO:0007669"/>
    <property type="project" value="UniProtKB-KW"/>
</dbReference>
<accession>A0A231H406</accession>